<reference evidence="1" key="1">
    <citation type="submission" date="2020-11" db="EMBL/GenBank/DDBJ databases">
        <authorList>
            <person name="Tran Van P."/>
        </authorList>
    </citation>
    <scope>NUCLEOTIDE SEQUENCE</scope>
</reference>
<dbReference type="EMBL" id="OC856827">
    <property type="protein sequence ID" value="CAD7624328.1"/>
    <property type="molecule type" value="Genomic_DNA"/>
</dbReference>
<dbReference type="Proteomes" id="UP000759131">
    <property type="component" value="Unassembled WGS sequence"/>
</dbReference>
<proteinExistence type="predicted"/>
<accession>A0A7R9KJM9</accession>
<evidence type="ECO:0000313" key="2">
    <source>
        <dbReference type="Proteomes" id="UP000759131"/>
    </source>
</evidence>
<sequence>MSENLLKAMAMIRCIGQGYSGIFKSMIPGLTKWPATHSLLNPKPNLAKIIWMIGQGLGVDMCGLRPMLLSASEVKSMKLPSIILEAERSAIDPNDRETDASVYLSV</sequence>
<organism evidence="1">
    <name type="scientific">Medioppia subpectinata</name>
    <dbReference type="NCBI Taxonomy" id="1979941"/>
    <lineage>
        <taxon>Eukaryota</taxon>
        <taxon>Metazoa</taxon>
        <taxon>Ecdysozoa</taxon>
        <taxon>Arthropoda</taxon>
        <taxon>Chelicerata</taxon>
        <taxon>Arachnida</taxon>
        <taxon>Acari</taxon>
        <taxon>Acariformes</taxon>
        <taxon>Sarcoptiformes</taxon>
        <taxon>Oribatida</taxon>
        <taxon>Brachypylina</taxon>
        <taxon>Oppioidea</taxon>
        <taxon>Oppiidae</taxon>
        <taxon>Medioppia</taxon>
    </lineage>
</organism>
<gene>
    <name evidence="1" type="ORF">OSB1V03_LOCUS4773</name>
</gene>
<keyword evidence="2" id="KW-1185">Reference proteome</keyword>
<evidence type="ECO:0000313" key="1">
    <source>
        <dbReference type="EMBL" id="CAD7624328.1"/>
    </source>
</evidence>
<dbReference type="EMBL" id="CAJPIZ010002252">
    <property type="protein sequence ID" value="CAG2104758.1"/>
    <property type="molecule type" value="Genomic_DNA"/>
</dbReference>
<protein>
    <submittedName>
        <fullName evidence="1">Uncharacterized protein</fullName>
    </submittedName>
</protein>
<name>A0A7R9KJM9_9ACAR</name>
<dbReference type="AlphaFoldDB" id="A0A7R9KJM9"/>